<evidence type="ECO:0000256" key="1">
    <source>
        <dbReference type="SAM" id="Coils"/>
    </source>
</evidence>
<feature type="region of interest" description="Disordered" evidence="2">
    <location>
        <begin position="58"/>
        <end position="88"/>
    </location>
</feature>
<evidence type="ECO:0000256" key="3">
    <source>
        <dbReference type="SAM" id="SignalP"/>
    </source>
</evidence>
<evidence type="ECO:0000313" key="4">
    <source>
        <dbReference type="Proteomes" id="UP000675920"/>
    </source>
</evidence>
<dbReference type="RefSeq" id="WP_028312522.1">
    <property type="nucleotide sequence ID" value="NZ_KI519499.1"/>
</dbReference>
<evidence type="ECO:0000313" key="5">
    <source>
        <dbReference type="RefSeq" id="WP_028312522.1"/>
    </source>
</evidence>
<dbReference type="AlphaFoldDB" id="A0A8B6X766"/>
<name>A0A8B6X766_9BURK</name>
<protein>
    <recommendedName>
        <fullName evidence="6">DUF4124 domain-containing protein</fullName>
    </recommendedName>
</protein>
<organism evidence="4 5">
    <name type="scientific">Derxia gummosa DSM 723</name>
    <dbReference type="NCBI Taxonomy" id="1121388"/>
    <lineage>
        <taxon>Bacteria</taxon>
        <taxon>Pseudomonadati</taxon>
        <taxon>Pseudomonadota</taxon>
        <taxon>Betaproteobacteria</taxon>
        <taxon>Burkholderiales</taxon>
        <taxon>Alcaligenaceae</taxon>
        <taxon>Derxia</taxon>
    </lineage>
</organism>
<dbReference type="OrthoDB" id="5298561at2"/>
<keyword evidence="1" id="KW-0175">Coiled coil</keyword>
<proteinExistence type="predicted"/>
<evidence type="ECO:0000256" key="2">
    <source>
        <dbReference type="SAM" id="MobiDB-lite"/>
    </source>
</evidence>
<keyword evidence="4" id="KW-1185">Reference proteome</keyword>
<dbReference type="Proteomes" id="UP000675920">
    <property type="component" value="Unplaced"/>
</dbReference>
<feature type="signal peptide" evidence="3">
    <location>
        <begin position="1"/>
        <end position="21"/>
    </location>
</feature>
<feature type="chain" id="PRO_5034176012" description="DUF4124 domain-containing protein" evidence="3">
    <location>
        <begin position="22"/>
        <end position="160"/>
    </location>
</feature>
<keyword evidence="3" id="KW-0732">Signal</keyword>
<evidence type="ECO:0008006" key="6">
    <source>
        <dbReference type="Google" id="ProtNLM"/>
    </source>
</evidence>
<sequence length="160" mass="17995">MTHRFFISTLLLGWLSLDANAQVVKCELPDKTIEYKNVGDTRGCKPIDLPAITTVPRSAPVSAKPANPAAAAPRGDLKIDPAVQKGRDDDRRRILEAELHVQEERLQQLRAEFNNGEPERRGDERNYQKYLDRVARLKEDIAQAEGNLTSIKRELGNLPN</sequence>
<feature type="compositionally biased region" description="Basic and acidic residues" evidence="2">
    <location>
        <begin position="75"/>
        <end position="88"/>
    </location>
</feature>
<reference evidence="5" key="1">
    <citation type="submission" date="2025-08" db="UniProtKB">
        <authorList>
            <consortium name="RefSeq"/>
        </authorList>
    </citation>
    <scope>IDENTIFICATION</scope>
</reference>
<feature type="coiled-coil region" evidence="1">
    <location>
        <begin position="92"/>
        <end position="154"/>
    </location>
</feature>
<feature type="compositionally biased region" description="Low complexity" evidence="2">
    <location>
        <begin position="59"/>
        <end position="73"/>
    </location>
</feature>
<accession>A0A8B6X766</accession>